<accession>F2JJT2</accession>
<protein>
    <submittedName>
        <fullName evidence="1">Uncharacterized protein</fullName>
    </submittedName>
</protein>
<name>F2JJT2_CELLD</name>
<sequence length="119" mass="13239">MEYACKQVGEYKPDKLIAGNTHPIDTKGITLSMGSGTYLRGTLINRQGTICNIQIVEEEEVLDQPIGILTDDINLSETDVTKVVIYISGEFRASEIIVGDDVTIDDFERDLRMLGIFLK</sequence>
<proteinExistence type="predicted"/>
<dbReference type="Proteomes" id="UP000008467">
    <property type="component" value="Chromosome"/>
</dbReference>
<reference evidence="1 2" key="1">
    <citation type="journal article" date="2011" name="J. Bacteriol.">
        <title>Complete genome sequence of the cellulose-degrading bacterium Cellulosilyticum lentocellum.</title>
        <authorList>
            <consortium name="US DOE Joint Genome Institute"/>
            <person name="Miller D.A."/>
            <person name="Suen G."/>
            <person name="Bruce D."/>
            <person name="Copeland A."/>
            <person name="Cheng J.F."/>
            <person name="Detter C."/>
            <person name="Goodwin L.A."/>
            <person name="Han C.S."/>
            <person name="Hauser L.J."/>
            <person name="Land M.L."/>
            <person name="Lapidus A."/>
            <person name="Lucas S."/>
            <person name="Meincke L."/>
            <person name="Pitluck S."/>
            <person name="Tapia R."/>
            <person name="Teshima H."/>
            <person name="Woyke T."/>
            <person name="Fox B.G."/>
            <person name="Angert E.R."/>
            <person name="Currie C.R."/>
        </authorList>
    </citation>
    <scope>NUCLEOTIDE SEQUENCE [LARGE SCALE GENOMIC DNA]</scope>
    <source>
        <strain evidence="2">ATCC 49066 / DSM 5427 / NCIMB 11756 / RHM5</strain>
    </source>
</reference>
<dbReference type="RefSeq" id="WP_013656512.1">
    <property type="nucleotide sequence ID" value="NC_015275.1"/>
</dbReference>
<dbReference type="STRING" id="642492.Clole_1488"/>
<dbReference type="eggNOG" id="ENOG50313PU">
    <property type="taxonomic scope" value="Bacteria"/>
</dbReference>
<dbReference type="KEGG" id="cle:Clole_1488"/>
<dbReference type="EMBL" id="CP002582">
    <property type="protein sequence ID" value="ADZ83214.1"/>
    <property type="molecule type" value="Genomic_DNA"/>
</dbReference>
<evidence type="ECO:0000313" key="1">
    <source>
        <dbReference type="EMBL" id="ADZ83214.1"/>
    </source>
</evidence>
<dbReference type="HOGENOM" id="CLU_2057165_0_0_9"/>
<organism evidence="1 2">
    <name type="scientific">Cellulosilyticum lentocellum (strain ATCC 49066 / DSM 5427 / NCIMB 11756 / RHM5)</name>
    <name type="common">Clostridium lentocellum</name>
    <dbReference type="NCBI Taxonomy" id="642492"/>
    <lineage>
        <taxon>Bacteria</taxon>
        <taxon>Bacillati</taxon>
        <taxon>Bacillota</taxon>
        <taxon>Clostridia</taxon>
        <taxon>Lachnospirales</taxon>
        <taxon>Cellulosilyticaceae</taxon>
        <taxon>Cellulosilyticum</taxon>
    </lineage>
</organism>
<keyword evidence="2" id="KW-1185">Reference proteome</keyword>
<dbReference type="AlphaFoldDB" id="F2JJT2"/>
<gene>
    <name evidence="1" type="ordered locus">Clole_1488</name>
</gene>
<evidence type="ECO:0000313" key="2">
    <source>
        <dbReference type="Proteomes" id="UP000008467"/>
    </source>
</evidence>